<dbReference type="InterPro" id="IPR036162">
    <property type="entry name" value="Resolvase-like_N_sf"/>
</dbReference>
<accession>A0A3N6YX86</accession>
<feature type="domain" description="Resolvase/invertase-type recombinase catalytic" evidence="1">
    <location>
        <begin position="3"/>
        <end position="122"/>
    </location>
</feature>
<keyword evidence="3" id="KW-1185">Reference proteome</keyword>
<dbReference type="InterPro" id="IPR006119">
    <property type="entry name" value="Resolv_N"/>
</dbReference>
<reference evidence="2 3" key="1">
    <citation type="submission" date="2018-11" db="EMBL/GenBank/DDBJ databases">
        <authorList>
            <person name="Li F."/>
        </authorList>
    </citation>
    <scope>NUCLEOTIDE SEQUENCE [LARGE SCALE GENOMIC DNA]</scope>
    <source>
        <strain evidence="2 3">YS17T</strain>
    </source>
</reference>
<dbReference type="SUPFAM" id="SSF53041">
    <property type="entry name" value="Resolvase-like"/>
    <property type="match status" value="1"/>
</dbReference>
<dbReference type="Proteomes" id="UP000275225">
    <property type="component" value="Unassembled WGS sequence"/>
</dbReference>
<evidence type="ECO:0000313" key="3">
    <source>
        <dbReference type="Proteomes" id="UP000275225"/>
    </source>
</evidence>
<dbReference type="InterPro" id="IPR050639">
    <property type="entry name" value="SSR_resolvase"/>
</dbReference>
<dbReference type="AlphaFoldDB" id="A0A3N6YX86"/>
<protein>
    <submittedName>
        <fullName evidence="2">Recombinase family protein</fullName>
    </submittedName>
</protein>
<comment type="caution">
    <text evidence="2">The sequence shown here is derived from an EMBL/GenBank/DDBJ whole genome shotgun (WGS) entry which is preliminary data.</text>
</comment>
<dbReference type="PANTHER" id="PTHR30461:SF23">
    <property type="entry name" value="DNA RECOMBINASE-RELATED"/>
    <property type="match status" value="1"/>
</dbReference>
<organism evidence="2 3">
    <name type="scientific">Aeromicrobium camelliae</name>
    <dbReference type="NCBI Taxonomy" id="1538144"/>
    <lineage>
        <taxon>Bacteria</taxon>
        <taxon>Bacillati</taxon>
        <taxon>Actinomycetota</taxon>
        <taxon>Actinomycetes</taxon>
        <taxon>Propionibacteriales</taxon>
        <taxon>Nocardioidaceae</taxon>
        <taxon>Aeromicrobium</taxon>
    </lineage>
</organism>
<sequence length="128" mass="14063">MSTAIYVRSARPTPTILARQEAECQAFADRAGLTVTRCYTDTGTERDDFQHMLEDASRGNITTLLVTRPDRLSRSFATYLESIDALREADVAVFSAQGGADHHQSSIHAQATLGMATYEEFVTDEASD</sequence>
<dbReference type="Gene3D" id="3.40.50.1390">
    <property type="entry name" value="Resolvase, N-terminal catalytic domain"/>
    <property type="match status" value="1"/>
</dbReference>
<gene>
    <name evidence="2" type="ORF">EHW97_13890</name>
</gene>
<dbReference type="SMART" id="SM00857">
    <property type="entry name" value="Resolvase"/>
    <property type="match status" value="1"/>
</dbReference>
<dbReference type="GO" id="GO:0000150">
    <property type="term" value="F:DNA strand exchange activity"/>
    <property type="evidence" value="ECO:0007669"/>
    <property type="project" value="InterPro"/>
</dbReference>
<dbReference type="OrthoDB" id="4500247at2"/>
<name>A0A3N6YX86_9ACTN</name>
<dbReference type="GO" id="GO:0003677">
    <property type="term" value="F:DNA binding"/>
    <property type="evidence" value="ECO:0007669"/>
    <property type="project" value="InterPro"/>
</dbReference>
<evidence type="ECO:0000313" key="2">
    <source>
        <dbReference type="EMBL" id="RQN02341.1"/>
    </source>
</evidence>
<evidence type="ECO:0000259" key="1">
    <source>
        <dbReference type="SMART" id="SM00857"/>
    </source>
</evidence>
<dbReference type="PANTHER" id="PTHR30461">
    <property type="entry name" value="DNA-INVERTASE FROM LAMBDOID PROPHAGE"/>
    <property type="match status" value="1"/>
</dbReference>
<proteinExistence type="predicted"/>
<dbReference type="CDD" id="cd00338">
    <property type="entry name" value="Ser_Recombinase"/>
    <property type="match status" value="1"/>
</dbReference>
<dbReference type="Pfam" id="PF00239">
    <property type="entry name" value="Resolvase"/>
    <property type="match status" value="1"/>
</dbReference>
<dbReference type="EMBL" id="RQJX01000022">
    <property type="protein sequence ID" value="RQN02341.1"/>
    <property type="molecule type" value="Genomic_DNA"/>
</dbReference>
<dbReference type="RefSeq" id="WP_124237773.1">
    <property type="nucleotide sequence ID" value="NZ_JBHUFI010000017.1"/>
</dbReference>